<gene>
    <name evidence="2" type="ORF">M406DRAFT_269932</name>
</gene>
<evidence type="ECO:0000313" key="3">
    <source>
        <dbReference type="Proteomes" id="UP000803844"/>
    </source>
</evidence>
<dbReference type="Proteomes" id="UP000803844">
    <property type="component" value="Unassembled WGS sequence"/>
</dbReference>
<feature type="compositionally biased region" description="Basic and acidic residues" evidence="1">
    <location>
        <begin position="469"/>
        <end position="480"/>
    </location>
</feature>
<dbReference type="SUPFAM" id="SSF56112">
    <property type="entry name" value="Protein kinase-like (PK-like)"/>
    <property type="match status" value="1"/>
</dbReference>
<dbReference type="Gene3D" id="1.10.510.10">
    <property type="entry name" value="Transferase(Phosphotransferase) domain 1"/>
    <property type="match status" value="1"/>
</dbReference>
<dbReference type="RefSeq" id="XP_040771042.1">
    <property type="nucleotide sequence ID" value="XM_040918043.1"/>
</dbReference>
<dbReference type="OrthoDB" id="2156052at2759"/>
<reference evidence="2" key="1">
    <citation type="journal article" date="2020" name="Phytopathology">
        <title>Genome sequence of the chestnut blight fungus Cryphonectria parasitica EP155: A fundamental resource for an archetypical invasive plant pathogen.</title>
        <authorList>
            <person name="Crouch J.A."/>
            <person name="Dawe A."/>
            <person name="Aerts A."/>
            <person name="Barry K."/>
            <person name="Churchill A.C.L."/>
            <person name="Grimwood J."/>
            <person name="Hillman B."/>
            <person name="Milgroom M.G."/>
            <person name="Pangilinan J."/>
            <person name="Smith M."/>
            <person name="Salamov A."/>
            <person name="Schmutz J."/>
            <person name="Yadav J."/>
            <person name="Grigoriev I.V."/>
            <person name="Nuss D."/>
        </authorList>
    </citation>
    <scope>NUCLEOTIDE SEQUENCE</scope>
    <source>
        <strain evidence="2">EP155</strain>
    </source>
</reference>
<feature type="compositionally biased region" description="Low complexity" evidence="1">
    <location>
        <begin position="453"/>
        <end position="466"/>
    </location>
</feature>
<dbReference type="AlphaFoldDB" id="A0A9P4XSD2"/>
<name>A0A9P4XSD2_CRYP1</name>
<dbReference type="InterPro" id="IPR011009">
    <property type="entry name" value="Kinase-like_dom_sf"/>
</dbReference>
<feature type="region of interest" description="Disordered" evidence="1">
    <location>
        <begin position="384"/>
        <end position="480"/>
    </location>
</feature>
<keyword evidence="3" id="KW-1185">Reference proteome</keyword>
<organism evidence="2 3">
    <name type="scientific">Cryphonectria parasitica (strain ATCC 38755 / EP155)</name>
    <dbReference type="NCBI Taxonomy" id="660469"/>
    <lineage>
        <taxon>Eukaryota</taxon>
        <taxon>Fungi</taxon>
        <taxon>Dikarya</taxon>
        <taxon>Ascomycota</taxon>
        <taxon>Pezizomycotina</taxon>
        <taxon>Sordariomycetes</taxon>
        <taxon>Sordariomycetidae</taxon>
        <taxon>Diaporthales</taxon>
        <taxon>Cryphonectriaceae</taxon>
        <taxon>Cryphonectria-Endothia species complex</taxon>
        <taxon>Cryphonectria</taxon>
    </lineage>
</organism>
<sequence length="735" mass="81794">MEDEIAKLRQELAEAERRRDEAEQVVQLQLLIPYLEACHSLSLAIQVVTDPSWTTQGDTTNPVGRIYPRQILPWSDFPARQEDIWECLSEPSFTSLRQFPSQHQLDYVQSLIGPISSEHGLRYFERDTVENAVQKLIGAVHDNPLLRDHLGLRGTVSFESHTNLGNSNSNQDLSESLEHMSLGSGYAGHASTNPTSRARSRTPAGRPTARGKGARADHFCIYSMSDGTSIPKTAIEYKAPHKLTQDEIVTGLASEIQPGRDVINKAADDFAAMSRALAAAVVTQLFSYMVGKGIQYGYISTGQVFVFLHIPDDPTIVYYSVSVPNLDVLEDDANRLHRMAVAQVFAFVLQSLRAEAPPQSWHDAAARLDTWAVEYDDVLSRIPETVRKGNKPRNSPYKPQRWRGFQRSPIKTQSSCYTADIKPNLRDDSVDDDDAGPSSPAAERSMRSGKLPAGSGAASSSQQQGRSRGGREQVDAGREKIQERPYCSHQCLFGLAYGRPIDQSCPNAARHGSTHISQATFLQLLRAQLAKDRGSDADAVPLYLSGAVGALFKVRLSAYGYTLVAKGVERRYLRRLRHEEQIYDRLRPVQGKHVPVCLGLIELVLPYYFDCRVFRHFLVLSWAGRPLFSCIGLLEEAQLISAVKSAFASLHQLQVLHGDAEARNLTYDQNIMIVDFERAELYNRQPLGSTTRNSDSRKSKGDASQKGNAFQKRDTAFGKELQLAVRDVSRHCRVG</sequence>
<feature type="region of interest" description="Disordered" evidence="1">
    <location>
        <begin position="183"/>
        <end position="212"/>
    </location>
</feature>
<evidence type="ECO:0008006" key="4">
    <source>
        <dbReference type="Google" id="ProtNLM"/>
    </source>
</evidence>
<feature type="compositionally biased region" description="Basic and acidic residues" evidence="1">
    <location>
        <begin position="694"/>
        <end position="703"/>
    </location>
</feature>
<evidence type="ECO:0000313" key="2">
    <source>
        <dbReference type="EMBL" id="KAF3760063.1"/>
    </source>
</evidence>
<protein>
    <recommendedName>
        <fullName evidence="4">Protein kinase domain-containing protein</fullName>
    </recommendedName>
</protein>
<dbReference type="PANTHER" id="PTHR37171:SF1">
    <property type="entry name" value="SERINE_THREONINE-PROTEIN KINASE YRZF-RELATED"/>
    <property type="match status" value="1"/>
</dbReference>
<dbReference type="PANTHER" id="PTHR37171">
    <property type="entry name" value="SERINE/THREONINE-PROTEIN KINASE YRZF-RELATED"/>
    <property type="match status" value="1"/>
</dbReference>
<proteinExistence type="predicted"/>
<dbReference type="GeneID" id="63835172"/>
<evidence type="ECO:0000256" key="1">
    <source>
        <dbReference type="SAM" id="MobiDB-lite"/>
    </source>
</evidence>
<accession>A0A9P4XSD2</accession>
<comment type="caution">
    <text evidence="2">The sequence shown here is derived from an EMBL/GenBank/DDBJ whole genome shotgun (WGS) entry which is preliminary data.</text>
</comment>
<dbReference type="InterPro" id="IPR052396">
    <property type="entry name" value="Meiotic_Drive_Suppr_Kinase"/>
</dbReference>
<dbReference type="EMBL" id="MU032354">
    <property type="protein sequence ID" value="KAF3760063.1"/>
    <property type="molecule type" value="Genomic_DNA"/>
</dbReference>
<feature type="region of interest" description="Disordered" evidence="1">
    <location>
        <begin position="686"/>
        <end position="709"/>
    </location>
</feature>